<evidence type="ECO:0000313" key="4">
    <source>
        <dbReference type="Proteomes" id="UP000316316"/>
    </source>
</evidence>
<reference evidence="3 4" key="1">
    <citation type="submission" date="2017-10" db="EMBL/GenBank/DDBJ databases">
        <title>FDA dAtabase for Regulatory Grade micrObial Sequences (FDA-ARGOS): Supporting development and validation of Infectious Disease Dx tests.</title>
        <authorList>
            <person name="Campos J."/>
            <person name="Goldberg B."/>
            <person name="Tallon L.J."/>
            <person name="Sadzewicz L."/>
            <person name="Sengamalay N."/>
            <person name="Ott S."/>
            <person name="Godinez A."/>
            <person name="Nagaraj S."/>
            <person name="Vyas G."/>
            <person name="Aluvathingal J."/>
            <person name="Nadendla S."/>
            <person name="Geyer C."/>
            <person name="Nandy P."/>
            <person name="Hobson J."/>
            <person name="Sichtig H."/>
        </authorList>
    </citation>
    <scope>NUCLEOTIDE SEQUENCE [LARGE SCALE GENOMIC DNA]</scope>
    <source>
        <strain evidence="3 4">FDAARGOS_185</strain>
    </source>
</reference>
<dbReference type="GO" id="GO:0005975">
    <property type="term" value="P:carbohydrate metabolic process"/>
    <property type="evidence" value="ECO:0007669"/>
    <property type="project" value="InterPro"/>
</dbReference>
<dbReference type="PANTHER" id="PTHR34987:SF6">
    <property type="entry name" value="ALPHA-L-RHAMNOSIDASE SIX-HAIRPIN GLYCOSIDASE DOMAIN-CONTAINING PROTEIN"/>
    <property type="match status" value="1"/>
</dbReference>
<dbReference type="Pfam" id="PF17389">
    <property type="entry name" value="Bac_rhamnosid6H"/>
    <property type="match status" value="1"/>
</dbReference>
<dbReference type="AlphaFoldDB" id="A0A8B5VVK3"/>
<proteinExistence type="predicted"/>
<evidence type="ECO:0000259" key="1">
    <source>
        <dbReference type="Pfam" id="PF17389"/>
    </source>
</evidence>
<dbReference type="InterPro" id="IPR035396">
    <property type="entry name" value="Bac_rhamnosid6H"/>
</dbReference>
<comment type="caution">
    <text evidence="3">The sequence shown here is derived from an EMBL/GenBank/DDBJ whole genome shotgun (WGS) entry which is preliminary data.</text>
</comment>
<dbReference type="InterPro" id="IPR008928">
    <property type="entry name" value="6-hairpin_glycosidase_sf"/>
</dbReference>
<gene>
    <name evidence="3" type="ORF">AUF17_20625</name>
</gene>
<dbReference type="RefSeq" id="WP_144325953.1">
    <property type="nucleotide sequence ID" value="NZ_CAXOGR010000037.1"/>
</dbReference>
<dbReference type="PANTHER" id="PTHR34987">
    <property type="entry name" value="C, PUTATIVE (AFU_ORTHOLOGUE AFUA_3G02880)-RELATED"/>
    <property type="match status" value="1"/>
</dbReference>
<evidence type="ECO:0000313" key="3">
    <source>
        <dbReference type="EMBL" id="TRZ29093.1"/>
    </source>
</evidence>
<accession>A0A8B5VVK3</accession>
<dbReference type="InterPro" id="IPR048932">
    <property type="entry name" value="Rhamnosid-like_N_bacteroidetes"/>
</dbReference>
<dbReference type="Proteomes" id="UP000316316">
    <property type="component" value="Unassembled WGS sequence"/>
</dbReference>
<dbReference type="EMBL" id="PDXQ01000002">
    <property type="protein sequence ID" value="TRZ29093.1"/>
    <property type="molecule type" value="Genomic_DNA"/>
</dbReference>
<evidence type="ECO:0000259" key="2">
    <source>
        <dbReference type="Pfam" id="PF21209"/>
    </source>
</evidence>
<dbReference type="Gene3D" id="2.60.420.10">
    <property type="entry name" value="Maltose phosphorylase, domain 3"/>
    <property type="match status" value="1"/>
</dbReference>
<dbReference type="Gene3D" id="1.50.10.10">
    <property type="match status" value="1"/>
</dbReference>
<sequence>MEKTENARWIWYPGDFEIRQGLLQNFSREERSYDWPAYWNMDDCHKNVKFKRYYTLEKATSFVVHAIGIGYVEVNGEKFPFGKKILCEPGKNKIRVFVGNTAGLPAAYIEGEIIKSDGGWSASNFVEELPAGSSTLYTDKEQDPNNIYFNTERVQAATVSSINGGVLIDYGRAVFGTLDIKKLALDKPITICYGESDAEALDIDMCYYKEENADANSTPRKRAFRYLFIPETTPEQVEIEAIHEFIPLKNQASFDSDNELMNRIWNISVETFTLCSGMFFLDGIKRDRWIWSGDAYQSYFINQYLFFDENINTRTMLALRGQNEIKQHMNTIVDYSILWVIAVENHYMMTGNKEFLKQIYSKMKSMMDYLLAQTNELGFIYGREKDWIFIDWSEMDKEGTLAAEQILLLKAYNAMIVCGSVVGEDTEKYSEKYEQLERNLMTYFWDEEKGAFIDSYESGKRHVTRHANIFAVLFDFVDKLKAEKILQNVLLNDKITQITTPYFKFFEQDALCKLGQTDRVFNIICDYWGGMVQQDAVTFWEEYIPDEKGNAVYEMYGDPFGKSLCHAWGASPIYLLGRYFAGIRPTSPGYQTFSVEPKLECFSAIDCTFPIKGGSIRIKKEANTLVVCSTKEGGTMSLNGTDVVLKANMEYAFDLPKELVGNSY</sequence>
<dbReference type="InterPro" id="IPR012341">
    <property type="entry name" value="6hp_glycosidase-like_sf"/>
</dbReference>
<name>A0A8B5VVK3_ENTAV</name>
<protein>
    <submittedName>
        <fullName evidence="3">Alpha-rhamnosidase</fullName>
    </submittedName>
</protein>
<dbReference type="Pfam" id="PF21209">
    <property type="entry name" value="Bac_rhamnosid-like_N"/>
    <property type="match status" value="1"/>
</dbReference>
<dbReference type="SUPFAM" id="SSF48208">
    <property type="entry name" value="Six-hairpin glycosidases"/>
    <property type="match status" value="1"/>
</dbReference>
<feature type="domain" description="Alpha-L-rhamnosidase six-hairpin glycosidase" evidence="1">
    <location>
        <begin position="251"/>
        <end position="578"/>
    </location>
</feature>
<dbReference type="Gene3D" id="2.60.120.260">
    <property type="entry name" value="Galactose-binding domain-like"/>
    <property type="match status" value="2"/>
</dbReference>
<organism evidence="3 4">
    <name type="scientific">Enterococcus avium</name>
    <name type="common">Streptococcus avium</name>
    <dbReference type="NCBI Taxonomy" id="33945"/>
    <lineage>
        <taxon>Bacteria</taxon>
        <taxon>Bacillati</taxon>
        <taxon>Bacillota</taxon>
        <taxon>Bacilli</taxon>
        <taxon>Lactobacillales</taxon>
        <taxon>Enterococcaceae</taxon>
        <taxon>Enterococcus</taxon>
    </lineage>
</organism>
<feature type="domain" description="Alpha-rhamnosidase-like N-terminal" evidence="2">
    <location>
        <begin position="48"/>
        <end position="208"/>
    </location>
</feature>